<evidence type="ECO:0000313" key="6">
    <source>
        <dbReference type="Proteomes" id="UP000592181"/>
    </source>
</evidence>
<dbReference type="SUPFAM" id="SSF46689">
    <property type="entry name" value="Homeodomain-like"/>
    <property type="match status" value="1"/>
</dbReference>
<dbReference type="InterPro" id="IPR009057">
    <property type="entry name" value="Homeodomain-like_sf"/>
</dbReference>
<dbReference type="Pfam" id="PF12833">
    <property type="entry name" value="HTH_18"/>
    <property type="match status" value="1"/>
</dbReference>
<dbReference type="EMBL" id="JACBZX010000001">
    <property type="protein sequence ID" value="NYG38154.1"/>
    <property type="molecule type" value="Genomic_DNA"/>
</dbReference>
<dbReference type="SMART" id="SM00342">
    <property type="entry name" value="HTH_ARAC"/>
    <property type="match status" value="1"/>
</dbReference>
<evidence type="ECO:0000256" key="2">
    <source>
        <dbReference type="ARBA" id="ARBA00023125"/>
    </source>
</evidence>
<dbReference type="RefSeq" id="WP_179463393.1">
    <property type="nucleotide sequence ID" value="NZ_JACBZX010000001.1"/>
</dbReference>
<evidence type="ECO:0000256" key="3">
    <source>
        <dbReference type="ARBA" id="ARBA00023163"/>
    </source>
</evidence>
<dbReference type="AlphaFoldDB" id="A0A852XCH3"/>
<gene>
    <name evidence="5" type="ORF">BJY28_002623</name>
</gene>
<sequence length="335" mass="36402">MANLIRSTNLWGYAELVRDLGADPAAFMTVAGIRPGIEHEPDAFVPFATFCALLERTAAELGCPDLGLRMSRRQGLPMLGPLAVVARNAATVQEGFAAIGRYLYVHSPALQLSQVPAEDPGRVRCLYRITEPPTTGEHLPYEMSMGNAAGILRMLAGEGARLSLVSFQHGRVAPTWAYEEALGCPVAFGASWCGFEVTTELAERRIDHADPQTARVATAYLEATYPSVRASTTETVAGLVRRLLPTGQCTVEVVADQLSLHPRTLQRRLRAEGGGFAEIVDAQRRELAVHHLADPEMALAHIASLLGYSEQSAFTRSFRRWYATSPRAYRAALAG</sequence>
<evidence type="ECO:0000259" key="4">
    <source>
        <dbReference type="PROSITE" id="PS01124"/>
    </source>
</evidence>
<keyword evidence="6" id="KW-1185">Reference proteome</keyword>
<feature type="domain" description="HTH araC/xylS-type" evidence="4">
    <location>
        <begin position="234"/>
        <end position="332"/>
    </location>
</feature>
<protein>
    <submittedName>
        <fullName evidence="5">AraC-like DNA-binding protein</fullName>
    </submittedName>
</protein>
<dbReference type="GO" id="GO:0005829">
    <property type="term" value="C:cytosol"/>
    <property type="evidence" value="ECO:0007669"/>
    <property type="project" value="TreeGrafter"/>
</dbReference>
<dbReference type="Pfam" id="PF12625">
    <property type="entry name" value="Arabinose_bd"/>
    <property type="match status" value="1"/>
</dbReference>
<dbReference type="Gene3D" id="1.10.10.60">
    <property type="entry name" value="Homeodomain-like"/>
    <property type="match status" value="1"/>
</dbReference>
<dbReference type="InterPro" id="IPR032687">
    <property type="entry name" value="AraC-type_N"/>
</dbReference>
<evidence type="ECO:0000313" key="5">
    <source>
        <dbReference type="EMBL" id="NYG38154.1"/>
    </source>
</evidence>
<keyword evidence="3" id="KW-0804">Transcription</keyword>
<comment type="caution">
    <text evidence="5">The sequence shown here is derived from an EMBL/GenBank/DDBJ whole genome shotgun (WGS) entry which is preliminary data.</text>
</comment>
<dbReference type="PROSITE" id="PS01124">
    <property type="entry name" value="HTH_ARAC_FAMILY_2"/>
    <property type="match status" value="1"/>
</dbReference>
<accession>A0A852XCH3</accession>
<dbReference type="InterPro" id="IPR018060">
    <property type="entry name" value="HTH_AraC"/>
</dbReference>
<reference evidence="5 6" key="1">
    <citation type="submission" date="2020-07" db="EMBL/GenBank/DDBJ databases">
        <title>Sequencing the genomes of 1000 actinobacteria strains.</title>
        <authorList>
            <person name="Klenk H.-P."/>
        </authorList>
    </citation>
    <scope>NUCLEOTIDE SEQUENCE [LARGE SCALE GENOMIC DNA]</scope>
    <source>
        <strain evidence="5 6">DSM 24723</strain>
    </source>
</reference>
<keyword evidence="1" id="KW-0805">Transcription regulation</keyword>
<keyword evidence="2 5" id="KW-0238">DNA-binding</keyword>
<proteinExistence type="predicted"/>
<dbReference type="GO" id="GO:0003700">
    <property type="term" value="F:DNA-binding transcription factor activity"/>
    <property type="evidence" value="ECO:0007669"/>
    <property type="project" value="InterPro"/>
</dbReference>
<dbReference type="PANTHER" id="PTHR47894">
    <property type="entry name" value="HTH-TYPE TRANSCRIPTIONAL REGULATOR GADX"/>
    <property type="match status" value="1"/>
</dbReference>
<dbReference type="Proteomes" id="UP000592181">
    <property type="component" value="Unassembled WGS sequence"/>
</dbReference>
<name>A0A852XCH3_9MICO</name>
<dbReference type="GO" id="GO:0000976">
    <property type="term" value="F:transcription cis-regulatory region binding"/>
    <property type="evidence" value="ECO:0007669"/>
    <property type="project" value="TreeGrafter"/>
</dbReference>
<evidence type="ECO:0000256" key="1">
    <source>
        <dbReference type="ARBA" id="ARBA00023015"/>
    </source>
</evidence>
<dbReference type="PRINTS" id="PR00032">
    <property type="entry name" value="HTHARAC"/>
</dbReference>
<organism evidence="5 6">
    <name type="scientific">Janibacter alkaliphilus</name>
    <dbReference type="NCBI Taxonomy" id="1069963"/>
    <lineage>
        <taxon>Bacteria</taxon>
        <taxon>Bacillati</taxon>
        <taxon>Actinomycetota</taxon>
        <taxon>Actinomycetes</taxon>
        <taxon>Micrococcales</taxon>
        <taxon>Intrasporangiaceae</taxon>
        <taxon>Janibacter</taxon>
    </lineage>
</organism>
<dbReference type="PANTHER" id="PTHR47894:SF4">
    <property type="entry name" value="HTH-TYPE TRANSCRIPTIONAL REGULATOR GADX"/>
    <property type="match status" value="1"/>
</dbReference>
<dbReference type="InterPro" id="IPR020449">
    <property type="entry name" value="Tscrpt_reg_AraC-type_HTH"/>
</dbReference>